<comment type="similarity">
    <text evidence="2">Belongs to the TEC1 family.</text>
</comment>
<dbReference type="AlphaFoldDB" id="A0A9P6QIX5"/>
<keyword evidence="5" id="KW-0804">Transcription</keyword>
<evidence type="ECO:0000259" key="9">
    <source>
        <dbReference type="PROSITE" id="PS51088"/>
    </source>
</evidence>
<evidence type="ECO:0000256" key="8">
    <source>
        <dbReference type="SAM" id="MobiDB-lite"/>
    </source>
</evidence>
<evidence type="ECO:0000313" key="11">
    <source>
        <dbReference type="Proteomes" id="UP000807716"/>
    </source>
</evidence>
<dbReference type="SMART" id="SM00426">
    <property type="entry name" value="TEA"/>
    <property type="match status" value="1"/>
</dbReference>
<dbReference type="Pfam" id="PF01285">
    <property type="entry name" value="TEA"/>
    <property type="match status" value="1"/>
</dbReference>
<keyword evidence="6" id="KW-0539">Nucleus</keyword>
<dbReference type="InterPro" id="IPR038096">
    <property type="entry name" value="TEA/ATTS_sf"/>
</dbReference>
<dbReference type="GO" id="GO:0005667">
    <property type="term" value="C:transcription regulator complex"/>
    <property type="evidence" value="ECO:0007669"/>
    <property type="project" value="TreeGrafter"/>
</dbReference>
<dbReference type="Proteomes" id="UP000807716">
    <property type="component" value="Unassembled WGS sequence"/>
</dbReference>
<feature type="region of interest" description="Disordered" evidence="8">
    <location>
        <begin position="565"/>
        <end position="603"/>
    </location>
</feature>
<evidence type="ECO:0000256" key="1">
    <source>
        <dbReference type="ARBA" id="ARBA00004123"/>
    </source>
</evidence>
<keyword evidence="4" id="KW-0238">DNA-binding</keyword>
<feature type="compositionally biased region" description="Basic residues" evidence="8">
    <location>
        <begin position="204"/>
        <end position="219"/>
    </location>
</feature>
<proteinExistence type="inferred from homology"/>
<reference evidence="10" key="1">
    <citation type="journal article" date="2020" name="Fungal Divers.">
        <title>Resolving the Mortierellaceae phylogeny through synthesis of multi-gene phylogenetics and phylogenomics.</title>
        <authorList>
            <person name="Vandepol N."/>
            <person name="Liber J."/>
            <person name="Desiro A."/>
            <person name="Na H."/>
            <person name="Kennedy M."/>
            <person name="Barry K."/>
            <person name="Grigoriev I.V."/>
            <person name="Miller A.N."/>
            <person name="O'Donnell K."/>
            <person name="Stajich J.E."/>
            <person name="Bonito G."/>
        </authorList>
    </citation>
    <scope>NUCLEOTIDE SEQUENCE</scope>
    <source>
        <strain evidence="10">BC1065</strain>
    </source>
</reference>
<gene>
    <name evidence="10" type="ORF">DFQ27_009350</name>
</gene>
<feature type="domain" description="TEA" evidence="9">
    <location>
        <begin position="1"/>
        <end position="75"/>
    </location>
</feature>
<sequence>MPMRYQVWPTEVEEVFFRALEQVPKLGRRKILVGGKPCGRNELIAEYIYRETGRARTRKQVSSHIQVLKNTRKNDPAFLKLLMDVDSDQMVDTQPQQQQQQQPQQQRMSESISPATSPITPNSQAGDMYTFSGATNARGHPSNHYLATATTPGASLFLSESSEEMSNNRQHGQSSMMTDNRTFVRHPQQGSMEESGFQPLYQHGHPHVHQPPQHHHHQQQHQPQRQQRPQQQQPQHHQQPQQQHHHHHHFQHAMGHSNGSQMHVGMSTPTDSAISLTSDMSWTTSSHPMVASTGVTTPMSTISPHSMSDNDDQHENHHHHHHHSSFSALAKATLQESAIGLHDATSSTPVTVAPSTLSQPSQPDSTIANGTVASRVFWPQTFLLYMDCTTSAQTSPSPAPQAPTTPGGTAAPSPPPYHALAKAGDMDRAQLMTESMHKLAMDKFPCLFNLYQQSMCPFLHMTVKMNLDLTLDGMFSNNNLFESSERRAIECATTIYSFGAKVLKARETKQAALVGNKFLYQFEFVNQFFNAFLKGVKSLSNWQEVALAMSNLSVVQVFTDVEDLQSIPQPPTTPHHQHHPHHHHHQHHSTMQPPFSPTGLRREGDGGRSPLLVMAYDFELGAGDVVARYISDGSEILDSLVC</sequence>
<accession>A0A9P6QIX5</accession>
<feature type="compositionally biased region" description="Basic residues" evidence="8">
    <location>
        <begin position="575"/>
        <end position="588"/>
    </location>
</feature>
<evidence type="ECO:0000256" key="4">
    <source>
        <dbReference type="ARBA" id="ARBA00023125"/>
    </source>
</evidence>
<name>A0A9P6QIX5_9FUNG</name>
<comment type="caution">
    <text evidence="10">The sequence shown here is derived from an EMBL/GenBank/DDBJ whole genome shotgun (WGS) entry which is preliminary data.</text>
</comment>
<dbReference type="PANTHER" id="PTHR11834:SF0">
    <property type="entry name" value="PROTEIN SCALLOPED"/>
    <property type="match status" value="1"/>
</dbReference>
<feature type="compositionally biased region" description="Polar residues" evidence="8">
    <location>
        <begin position="285"/>
        <end position="307"/>
    </location>
</feature>
<dbReference type="PANTHER" id="PTHR11834">
    <property type="entry name" value="TRANSCRIPTIONAL ENHANCER FACTOR TEF RELATED"/>
    <property type="match status" value="1"/>
</dbReference>
<feature type="compositionally biased region" description="Low complexity" evidence="8">
    <location>
        <begin position="346"/>
        <end position="358"/>
    </location>
</feature>
<dbReference type="PROSITE" id="PS00554">
    <property type="entry name" value="TEA_1"/>
    <property type="match status" value="1"/>
</dbReference>
<feature type="compositionally biased region" description="Polar residues" evidence="8">
    <location>
        <begin position="107"/>
        <end position="125"/>
    </location>
</feature>
<dbReference type="Gene3D" id="6.10.20.40">
    <property type="entry name" value="TEA/ATTS domain"/>
    <property type="match status" value="1"/>
</dbReference>
<feature type="region of interest" description="Disordered" evidence="8">
    <location>
        <begin position="346"/>
        <end position="366"/>
    </location>
</feature>
<dbReference type="GO" id="GO:0000978">
    <property type="term" value="F:RNA polymerase II cis-regulatory region sequence-specific DNA binding"/>
    <property type="evidence" value="ECO:0007669"/>
    <property type="project" value="TreeGrafter"/>
</dbReference>
<dbReference type="Gene3D" id="2.70.50.80">
    <property type="match status" value="1"/>
</dbReference>
<dbReference type="OrthoDB" id="10006572at2759"/>
<dbReference type="InterPro" id="IPR041086">
    <property type="entry name" value="YBD"/>
</dbReference>
<feature type="region of interest" description="Disordered" evidence="8">
    <location>
        <begin position="393"/>
        <end position="417"/>
    </location>
</feature>
<keyword evidence="3" id="KW-0805">Transcription regulation</keyword>
<feature type="DNA-binding region" description="TEA" evidence="7">
    <location>
        <begin position="1"/>
        <end position="75"/>
    </location>
</feature>
<dbReference type="InterPro" id="IPR050937">
    <property type="entry name" value="TEC1_TEAD_TF"/>
</dbReference>
<keyword evidence="11" id="KW-1185">Reference proteome</keyword>
<evidence type="ECO:0000256" key="2">
    <source>
        <dbReference type="ARBA" id="ARBA00008421"/>
    </source>
</evidence>
<feature type="compositionally biased region" description="Low complexity" evidence="8">
    <location>
        <begin position="94"/>
        <end position="106"/>
    </location>
</feature>
<feature type="compositionally biased region" description="Polar residues" evidence="8">
    <location>
        <begin position="165"/>
        <end position="181"/>
    </location>
</feature>
<comment type="subcellular location">
    <subcellularLocation>
        <location evidence="1">Nucleus</location>
    </subcellularLocation>
</comment>
<feature type="compositionally biased region" description="Polar residues" evidence="8">
    <location>
        <begin position="257"/>
        <end position="273"/>
    </location>
</feature>
<feature type="region of interest" description="Disordered" evidence="8">
    <location>
        <begin position="89"/>
        <end position="136"/>
    </location>
</feature>
<evidence type="ECO:0000256" key="6">
    <source>
        <dbReference type="ARBA" id="ARBA00023242"/>
    </source>
</evidence>
<dbReference type="PRINTS" id="PR00065">
    <property type="entry name" value="TEADOMAIN"/>
</dbReference>
<dbReference type="EMBL" id="JAAAJB010000085">
    <property type="protein sequence ID" value="KAG0266883.1"/>
    <property type="molecule type" value="Genomic_DNA"/>
</dbReference>
<dbReference type="GO" id="GO:0005634">
    <property type="term" value="C:nucleus"/>
    <property type="evidence" value="ECO:0007669"/>
    <property type="project" value="UniProtKB-SubCell"/>
</dbReference>
<dbReference type="Pfam" id="PF17725">
    <property type="entry name" value="YBD"/>
    <property type="match status" value="1"/>
</dbReference>
<organism evidence="10 11">
    <name type="scientific">Actinomortierella ambigua</name>
    <dbReference type="NCBI Taxonomy" id="1343610"/>
    <lineage>
        <taxon>Eukaryota</taxon>
        <taxon>Fungi</taxon>
        <taxon>Fungi incertae sedis</taxon>
        <taxon>Mucoromycota</taxon>
        <taxon>Mortierellomycotina</taxon>
        <taxon>Mortierellomycetes</taxon>
        <taxon>Mortierellales</taxon>
        <taxon>Mortierellaceae</taxon>
        <taxon>Actinomortierella</taxon>
    </lineage>
</organism>
<evidence type="ECO:0000256" key="5">
    <source>
        <dbReference type="ARBA" id="ARBA00023163"/>
    </source>
</evidence>
<dbReference type="InterPro" id="IPR000818">
    <property type="entry name" value="TEA/ATTS_dom"/>
</dbReference>
<dbReference type="GO" id="GO:0000981">
    <property type="term" value="F:DNA-binding transcription factor activity, RNA polymerase II-specific"/>
    <property type="evidence" value="ECO:0007669"/>
    <property type="project" value="TreeGrafter"/>
</dbReference>
<protein>
    <recommendedName>
        <fullName evidence="9">TEA domain-containing protein</fullName>
    </recommendedName>
</protein>
<evidence type="ECO:0000313" key="10">
    <source>
        <dbReference type="EMBL" id="KAG0266883.1"/>
    </source>
</evidence>
<feature type="region of interest" description="Disordered" evidence="8">
    <location>
        <begin position="285"/>
        <end position="327"/>
    </location>
</feature>
<evidence type="ECO:0000256" key="7">
    <source>
        <dbReference type="PROSITE-ProRule" id="PRU00505"/>
    </source>
</evidence>
<dbReference type="PROSITE" id="PS51088">
    <property type="entry name" value="TEA_2"/>
    <property type="match status" value="1"/>
</dbReference>
<feature type="compositionally biased region" description="Low complexity" evidence="8">
    <location>
        <begin position="220"/>
        <end position="242"/>
    </location>
</feature>
<evidence type="ECO:0000256" key="3">
    <source>
        <dbReference type="ARBA" id="ARBA00023015"/>
    </source>
</evidence>
<feature type="region of interest" description="Disordered" evidence="8">
    <location>
        <begin position="160"/>
        <end position="273"/>
    </location>
</feature>